<dbReference type="GO" id="GO:0042840">
    <property type="term" value="P:D-glucuronate catabolic process"/>
    <property type="evidence" value="ECO:0007669"/>
    <property type="project" value="TreeGrafter"/>
</dbReference>
<dbReference type="AlphaFoldDB" id="A0A1H6T2L8"/>
<sequence length="382" mass="43571">MKTPELFADIRPYQDNEVAEVLTRLVEDPELLEAIARFRFPYFSQYMAPILHGLIGWRLKKKVANIQTIHDLQLQVAGYMQHMVNTTTDGFSVSGLDDLAQDQTYLFVGNHRDIAMDPGFINLALHQAGRETLRIAIGDNLIKKTYVTDLMRLNKSFIVKRSAKGVRELMQAMNTLSAYIHYSLFEEKHSIWIAQREGRAKDGVDITDPAIIKMFFMHEKRRKDEGALNFTQTIKKLKIVPVSIAYEYDPCALLKARELSTQDYAKAEFEDMQSIALGITGYKGRVHVHFSQPLTTTDYQDAEQVARAIDQAILQGYQLFPSHYLAYADLGEDLQGLESIFAQITEAQKARFAEHKAQIPEAYLSPWLAMYANPVRRATQIS</sequence>
<dbReference type="RefSeq" id="WP_093310454.1">
    <property type="nucleotide sequence ID" value="NZ_FNYH01000009.1"/>
</dbReference>
<dbReference type="GO" id="GO:0016746">
    <property type="term" value="F:acyltransferase activity"/>
    <property type="evidence" value="ECO:0007669"/>
    <property type="project" value="UniProtKB-KW"/>
</dbReference>
<feature type="domain" description="Phospholipid/glycerol acyltransferase" evidence="1">
    <location>
        <begin position="92"/>
        <end position="244"/>
    </location>
</feature>
<dbReference type="InterPro" id="IPR002123">
    <property type="entry name" value="Plipid/glycerol_acylTrfase"/>
</dbReference>
<dbReference type="EMBL" id="FNYH01000009">
    <property type="protein sequence ID" value="SEI74281.1"/>
    <property type="molecule type" value="Genomic_DNA"/>
</dbReference>
<dbReference type="PANTHER" id="PTHR30068:SF3">
    <property type="entry name" value="PHOSPHOLIPID_GLYCEROL ACYLTRANSFERASE DOMAIN-CONTAINING PROTEIN"/>
    <property type="match status" value="1"/>
</dbReference>
<accession>A0A1H6T2L8</accession>
<keyword evidence="2" id="KW-0808">Transferase</keyword>
<dbReference type="Pfam" id="PF01553">
    <property type="entry name" value="Acyltransferase"/>
    <property type="match status" value="1"/>
</dbReference>
<dbReference type="OrthoDB" id="1078132at2"/>
<dbReference type="Proteomes" id="UP000242999">
    <property type="component" value="Unassembled WGS sequence"/>
</dbReference>
<proteinExistence type="predicted"/>
<dbReference type="STRING" id="64971.SAMN05421831_10913"/>
<evidence type="ECO:0000259" key="1">
    <source>
        <dbReference type="Pfam" id="PF01553"/>
    </source>
</evidence>
<evidence type="ECO:0000313" key="2">
    <source>
        <dbReference type="EMBL" id="SEI74281.1"/>
    </source>
</evidence>
<keyword evidence="3" id="KW-1185">Reference proteome</keyword>
<protein>
    <submittedName>
        <fullName evidence="2">Acyltransferase</fullName>
    </submittedName>
</protein>
<name>A0A1H6T2L8_9GAMM</name>
<gene>
    <name evidence="2" type="ORF">SAMN05421831_10913</name>
</gene>
<dbReference type="PANTHER" id="PTHR30068">
    <property type="entry name" value="URONATE ISOMERASE"/>
    <property type="match status" value="1"/>
</dbReference>
<evidence type="ECO:0000313" key="3">
    <source>
        <dbReference type="Proteomes" id="UP000242999"/>
    </source>
</evidence>
<dbReference type="SUPFAM" id="SSF69593">
    <property type="entry name" value="Glycerol-3-phosphate (1)-acyltransferase"/>
    <property type="match status" value="1"/>
</dbReference>
<dbReference type="GO" id="GO:0019698">
    <property type="term" value="P:D-galacturonate catabolic process"/>
    <property type="evidence" value="ECO:0007669"/>
    <property type="project" value="TreeGrafter"/>
</dbReference>
<reference evidence="3" key="1">
    <citation type="submission" date="2016-10" db="EMBL/GenBank/DDBJ databases">
        <authorList>
            <person name="Varghese N."/>
            <person name="Submissions S."/>
        </authorList>
    </citation>
    <scope>NUCLEOTIDE SEQUENCE [LARGE SCALE GENOMIC DNA]</scope>
    <source>
        <strain evidence="3">DSM 7165</strain>
    </source>
</reference>
<keyword evidence="2" id="KW-0012">Acyltransferase</keyword>
<organism evidence="2 3">
    <name type="scientific">Allopseudospirillum japonicum</name>
    <dbReference type="NCBI Taxonomy" id="64971"/>
    <lineage>
        <taxon>Bacteria</taxon>
        <taxon>Pseudomonadati</taxon>
        <taxon>Pseudomonadota</taxon>
        <taxon>Gammaproteobacteria</taxon>
        <taxon>Oceanospirillales</taxon>
        <taxon>Oceanospirillaceae</taxon>
        <taxon>Allopseudospirillum</taxon>
    </lineage>
</organism>